<dbReference type="EMBL" id="MLFT02000010">
    <property type="protein sequence ID" value="PHT36956.1"/>
    <property type="molecule type" value="Genomic_DNA"/>
</dbReference>
<evidence type="ECO:0000313" key="5">
    <source>
        <dbReference type="Proteomes" id="UP000224567"/>
    </source>
</evidence>
<dbReference type="InterPro" id="IPR036291">
    <property type="entry name" value="NAD(P)-bd_dom_sf"/>
</dbReference>
<dbReference type="OrthoDB" id="417891at2759"/>
<gene>
    <name evidence="4" type="ORF">CQW23_24656</name>
</gene>
<evidence type="ECO:0000313" key="4">
    <source>
        <dbReference type="EMBL" id="PHT36956.1"/>
    </source>
</evidence>
<dbReference type="PRINTS" id="PR00081">
    <property type="entry name" value="GDHRDH"/>
</dbReference>
<evidence type="ECO:0000256" key="2">
    <source>
        <dbReference type="ARBA" id="ARBA00023002"/>
    </source>
</evidence>
<comment type="caution">
    <text evidence="4">The sequence shown here is derived from an EMBL/GenBank/DDBJ whole genome shotgun (WGS) entry which is preliminary data.</text>
</comment>
<keyword evidence="3" id="KW-0472">Membrane</keyword>
<dbReference type="PANTHER" id="PTHR42898:SF91">
    <property type="entry name" value="TROPINONE REDUCTASE 1-LIKE"/>
    <property type="match status" value="1"/>
</dbReference>
<evidence type="ECO:0000256" key="1">
    <source>
        <dbReference type="ARBA" id="ARBA00022857"/>
    </source>
</evidence>
<organism evidence="4 5">
    <name type="scientific">Capsicum baccatum</name>
    <name type="common">Peruvian pepper</name>
    <dbReference type="NCBI Taxonomy" id="33114"/>
    <lineage>
        <taxon>Eukaryota</taxon>
        <taxon>Viridiplantae</taxon>
        <taxon>Streptophyta</taxon>
        <taxon>Embryophyta</taxon>
        <taxon>Tracheophyta</taxon>
        <taxon>Spermatophyta</taxon>
        <taxon>Magnoliopsida</taxon>
        <taxon>eudicotyledons</taxon>
        <taxon>Gunneridae</taxon>
        <taxon>Pentapetalae</taxon>
        <taxon>asterids</taxon>
        <taxon>lamiids</taxon>
        <taxon>Solanales</taxon>
        <taxon>Solanaceae</taxon>
        <taxon>Solanoideae</taxon>
        <taxon>Capsiceae</taxon>
        <taxon>Capsicum</taxon>
    </lineage>
</organism>
<feature type="transmembrane region" description="Helical" evidence="3">
    <location>
        <begin position="65"/>
        <end position="85"/>
    </location>
</feature>
<dbReference type="GO" id="GO:0016616">
    <property type="term" value="F:oxidoreductase activity, acting on the CH-OH group of donors, NAD or NADP as acceptor"/>
    <property type="evidence" value="ECO:0007669"/>
    <property type="project" value="UniProtKB-ARBA"/>
</dbReference>
<reference evidence="4 5" key="1">
    <citation type="journal article" date="2017" name="Genome Biol.">
        <title>New reference genome sequences of hot pepper reveal the massive evolution of plant disease-resistance genes by retroduplication.</title>
        <authorList>
            <person name="Kim S."/>
            <person name="Park J."/>
            <person name="Yeom S.I."/>
            <person name="Kim Y.M."/>
            <person name="Seo E."/>
            <person name="Kim K.T."/>
            <person name="Kim M.S."/>
            <person name="Lee J.M."/>
            <person name="Cheong K."/>
            <person name="Shin H.S."/>
            <person name="Kim S.B."/>
            <person name="Han K."/>
            <person name="Lee J."/>
            <person name="Park M."/>
            <person name="Lee H.A."/>
            <person name="Lee H.Y."/>
            <person name="Lee Y."/>
            <person name="Oh S."/>
            <person name="Lee J.H."/>
            <person name="Choi E."/>
            <person name="Choi E."/>
            <person name="Lee S.E."/>
            <person name="Jeon J."/>
            <person name="Kim H."/>
            <person name="Choi G."/>
            <person name="Song H."/>
            <person name="Lee J."/>
            <person name="Lee S.C."/>
            <person name="Kwon J.K."/>
            <person name="Lee H.Y."/>
            <person name="Koo N."/>
            <person name="Hong Y."/>
            <person name="Kim R.W."/>
            <person name="Kang W.H."/>
            <person name="Huh J.H."/>
            <person name="Kang B.C."/>
            <person name="Yang T.J."/>
            <person name="Lee Y.H."/>
            <person name="Bennetzen J.L."/>
            <person name="Choi D."/>
        </authorList>
    </citation>
    <scope>NUCLEOTIDE SEQUENCE [LARGE SCALE GENOMIC DNA]</scope>
    <source>
        <strain evidence="5">cv. PBC81</strain>
    </source>
</reference>
<keyword evidence="5" id="KW-1185">Reference proteome</keyword>
<dbReference type="PANTHER" id="PTHR42898">
    <property type="entry name" value="TROPINONE REDUCTASE"/>
    <property type="match status" value="1"/>
</dbReference>
<keyword evidence="3" id="KW-1133">Transmembrane helix</keyword>
<dbReference type="Proteomes" id="UP000224567">
    <property type="component" value="Unassembled WGS sequence"/>
</dbReference>
<keyword evidence="2" id="KW-0560">Oxidoreductase</keyword>
<keyword evidence="3" id="KW-0812">Transmembrane</keyword>
<dbReference type="Gene3D" id="3.40.50.720">
    <property type="entry name" value="NAD(P)-binding Rossmann-like Domain"/>
    <property type="match status" value="1"/>
</dbReference>
<feature type="transmembrane region" description="Helical" evidence="3">
    <location>
        <begin position="153"/>
        <end position="175"/>
    </location>
</feature>
<dbReference type="STRING" id="33114.A0A2G2VVF6"/>
<dbReference type="SUPFAM" id="SSF51735">
    <property type="entry name" value="NAD(P)-binding Rossmann-fold domains"/>
    <property type="match status" value="1"/>
</dbReference>
<dbReference type="AlphaFoldDB" id="A0A2G2VVF6"/>
<dbReference type="FunFam" id="3.40.50.720:FF:000084">
    <property type="entry name" value="Short-chain dehydrogenase reductase"/>
    <property type="match status" value="1"/>
</dbReference>
<name>A0A2G2VVF6_CAPBA</name>
<proteinExistence type="predicted"/>
<dbReference type="PROSITE" id="PS00061">
    <property type="entry name" value="ADH_SHORT"/>
    <property type="match status" value="1"/>
</dbReference>
<keyword evidence="1" id="KW-0521">NADP</keyword>
<evidence type="ECO:0000256" key="3">
    <source>
        <dbReference type="SAM" id="Phobius"/>
    </source>
</evidence>
<dbReference type="InterPro" id="IPR002347">
    <property type="entry name" value="SDR_fam"/>
</dbReference>
<sequence length="185" mass="19830">MQTVANVFDGKLDILVNNAGVVIHKEAKDLTEEDYKIVMGTNFEAAFHLSQIAYPFLKASQNGNVIFVSSIAGLLAMPSVSLYSASKGAINQITKNLACEWAKDNIRVNSVAPAVILTPLVDTGIKENPQIKKEIDSYIARTPLGRAGKPDEISAIIAFLCFSVASYITGQIIYVDGGFTANGGF</sequence>
<dbReference type="InterPro" id="IPR020904">
    <property type="entry name" value="Sc_DH/Rdtase_CS"/>
</dbReference>
<dbReference type="Pfam" id="PF13561">
    <property type="entry name" value="adh_short_C2"/>
    <property type="match status" value="1"/>
</dbReference>
<protein>
    <recommendedName>
        <fullName evidence="6">Tropinone reductase 1</fullName>
    </recommendedName>
</protein>
<evidence type="ECO:0008006" key="6">
    <source>
        <dbReference type="Google" id="ProtNLM"/>
    </source>
</evidence>
<accession>A0A2G2VVF6</accession>
<reference evidence="5" key="2">
    <citation type="journal article" date="2017" name="J. Anim. Genet.">
        <title>Multiple reference genome sequences of hot pepper reveal the massive evolution of plant disease resistance genes by retroduplication.</title>
        <authorList>
            <person name="Kim S."/>
            <person name="Park J."/>
            <person name="Yeom S.-I."/>
            <person name="Kim Y.-M."/>
            <person name="Seo E."/>
            <person name="Kim K.-T."/>
            <person name="Kim M.-S."/>
            <person name="Lee J.M."/>
            <person name="Cheong K."/>
            <person name="Shin H.-S."/>
            <person name="Kim S.-B."/>
            <person name="Han K."/>
            <person name="Lee J."/>
            <person name="Park M."/>
            <person name="Lee H.-A."/>
            <person name="Lee H.-Y."/>
            <person name="Lee Y."/>
            <person name="Oh S."/>
            <person name="Lee J.H."/>
            <person name="Choi E."/>
            <person name="Choi E."/>
            <person name="Lee S.E."/>
            <person name="Jeon J."/>
            <person name="Kim H."/>
            <person name="Choi G."/>
            <person name="Song H."/>
            <person name="Lee J."/>
            <person name="Lee S.-C."/>
            <person name="Kwon J.-K."/>
            <person name="Lee H.-Y."/>
            <person name="Koo N."/>
            <person name="Hong Y."/>
            <person name="Kim R.W."/>
            <person name="Kang W.-H."/>
            <person name="Huh J.H."/>
            <person name="Kang B.-C."/>
            <person name="Yang T.-J."/>
            <person name="Lee Y.-H."/>
            <person name="Bennetzen J.L."/>
            <person name="Choi D."/>
        </authorList>
    </citation>
    <scope>NUCLEOTIDE SEQUENCE [LARGE SCALE GENOMIC DNA]</scope>
    <source>
        <strain evidence="5">cv. PBC81</strain>
    </source>
</reference>
<dbReference type="PRINTS" id="PR00080">
    <property type="entry name" value="SDRFAMILY"/>
</dbReference>
<dbReference type="InterPro" id="IPR045000">
    <property type="entry name" value="TR"/>
</dbReference>